<feature type="transmembrane region" description="Helical" evidence="1">
    <location>
        <begin position="84"/>
        <end position="104"/>
    </location>
</feature>
<feature type="transmembrane region" description="Helical" evidence="1">
    <location>
        <begin position="6"/>
        <end position="37"/>
    </location>
</feature>
<dbReference type="EMBL" id="CP051180">
    <property type="protein sequence ID" value="QIZ76588.1"/>
    <property type="molecule type" value="Genomic_DNA"/>
</dbReference>
<keyword evidence="4" id="KW-1185">Reference proteome</keyword>
<dbReference type="PANTHER" id="PTHR42208:SF1">
    <property type="entry name" value="HEAVY METAL TRANSPORTER"/>
    <property type="match status" value="1"/>
</dbReference>
<gene>
    <name evidence="3" type="ORF">HER31_06740</name>
</gene>
<feature type="transmembrane region" description="Helical" evidence="1">
    <location>
        <begin position="58"/>
        <end position="78"/>
    </location>
</feature>
<dbReference type="PANTHER" id="PTHR42208">
    <property type="entry name" value="HEAVY METAL TRANSPORTER-RELATED"/>
    <property type="match status" value="1"/>
</dbReference>
<evidence type="ECO:0000256" key="1">
    <source>
        <dbReference type="SAM" id="Phobius"/>
    </source>
</evidence>
<evidence type="ECO:0000259" key="2">
    <source>
        <dbReference type="Pfam" id="PF13386"/>
    </source>
</evidence>
<evidence type="ECO:0000313" key="4">
    <source>
        <dbReference type="Proteomes" id="UP000501602"/>
    </source>
</evidence>
<dbReference type="InterPro" id="IPR039447">
    <property type="entry name" value="UreH-like_TM_dom"/>
</dbReference>
<keyword evidence="1" id="KW-0472">Membrane</keyword>
<feature type="transmembrane region" description="Helical" evidence="1">
    <location>
        <begin position="176"/>
        <end position="200"/>
    </location>
</feature>
<organism evidence="3 4">
    <name type="scientific">Ferrimonas lipolytica</name>
    <dbReference type="NCBI Taxonomy" id="2724191"/>
    <lineage>
        <taxon>Bacteria</taxon>
        <taxon>Pseudomonadati</taxon>
        <taxon>Pseudomonadota</taxon>
        <taxon>Gammaproteobacteria</taxon>
        <taxon>Alteromonadales</taxon>
        <taxon>Ferrimonadaceae</taxon>
        <taxon>Ferrimonas</taxon>
    </lineage>
</organism>
<dbReference type="Pfam" id="PF13386">
    <property type="entry name" value="DsbD_2"/>
    <property type="match status" value="1"/>
</dbReference>
<feature type="domain" description="Urease accessory protein UreH-like transmembrane" evidence="2">
    <location>
        <begin position="8"/>
        <end position="218"/>
    </location>
</feature>
<sequence>MQQYDFFAALIVGLLGAGHCFGMCGGVVGAFSQALAPAHRLSLQHRITYTLSYNLGRISSYVIAGAVVGLSSSALVTISSTDHVISVLQALAGIMLVLMGLYVAQWLKWLAFVEQLGKPLWQALTPVRQALNVIDSPSKAYAAGMVWGWLPCGLVYSTLTWALASGSAISGAQIMLGFGLGTLPALITMGAASTLIYNLLRKKKLRIISGLVLIAYGAQMAYIALNQFV</sequence>
<keyword evidence="1" id="KW-1133">Transmembrane helix</keyword>
<name>A0A6H1UCM0_9GAMM</name>
<dbReference type="KEGG" id="fes:HER31_06740"/>
<reference evidence="3 4" key="1">
    <citation type="submission" date="2020-04" db="EMBL/GenBank/DDBJ databases">
        <title>Ferrimonas sp. S7 isolated from sea water.</title>
        <authorList>
            <person name="Bae S.S."/>
            <person name="Baek K."/>
        </authorList>
    </citation>
    <scope>NUCLEOTIDE SEQUENCE [LARGE SCALE GENOMIC DNA]</scope>
    <source>
        <strain evidence="3 4">S7</strain>
    </source>
</reference>
<feature type="transmembrane region" description="Helical" evidence="1">
    <location>
        <begin position="207"/>
        <end position="225"/>
    </location>
</feature>
<dbReference type="AlphaFoldDB" id="A0A6H1UCM0"/>
<dbReference type="Proteomes" id="UP000501602">
    <property type="component" value="Chromosome"/>
</dbReference>
<accession>A0A6H1UCM0</accession>
<protein>
    <submittedName>
        <fullName evidence="3">Sulfite exporter TauE/SafE family protein</fullName>
    </submittedName>
</protein>
<feature type="transmembrane region" description="Helical" evidence="1">
    <location>
        <begin position="146"/>
        <end position="164"/>
    </location>
</feature>
<proteinExistence type="predicted"/>
<keyword evidence="1" id="KW-0812">Transmembrane</keyword>
<dbReference type="RefSeq" id="WP_168659850.1">
    <property type="nucleotide sequence ID" value="NZ_CP051180.1"/>
</dbReference>
<evidence type="ECO:0000313" key="3">
    <source>
        <dbReference type="EMBL" id="QIZ76588.1"/>
    </source>
</evidence>